<protein>
    <submittedName>
        <fullName evidence="1">Glycosyltransferase</fullName>
    </submittedName>
</protein>
<dbReference type="AlphaFoldDB" id="A0A0A9FW53"/>
<proteinExistence type="predicted"/>
<dbReference type="GO" id="GO:0016740">
    <property type="term" value="F:transferase activity"/>
    <property type="evidence" value="ECO:0007669"/>
    <property type="project" value="UniProtKB-KW"/>
</dbReference>
<dbReference type="EMBL" id="GBRH01185343">
    <property type="protein sequence ID" value="JAE12553.1"/>
    <property type="molecule type" value="Transcribed_RNA"/>
</dbReference>
<reference evidence="1" key="2">
    <citation type="journal article" date="2015" name="Data Brief">
        <title>Shoot transcriptome of the giant reed, Arundo donax.</title>
        <authorList>
            <person name="Barrero R.A."/>
            <person name="Guerrero F.D."/>
            <person name="Moolhuijzen P."/>
            <person name="Goolsby J.A."/>
            <person name="Tidwell J."/>
            <person name="Bellgard S.E."/>
            <person name="Bellgard M.I."/>
        </authorList>
    </citation>
    <scope>NUCLEOTIDE SEQUENCE</scope>
    <source>
        <tissue evidence="1">Shoot tissue taken approximately 20 cm above the soil surface</tissue>
    </source>
</reference>
<organism evidence="1">
    <name type="scientific">Arundo donax</name>
    <name type="common">Giant reed</name>
    <name type="synonym">Donax arundinaceus</name>
    <dbReference type="NCBI Taxonomy" id="35708"/>
    <lineage>
        <taxon>Eukaryota</taxon>
        <taxon>Viridiplantae</taxon>
        <taxon>Streptophyta</taxon>
        <taxon>Embryophyta</taxon>
        <taxon>Tracheophyta</taxon>
        <taxon>Spermatophyta</taxon>
        <taxon>Magnoliopsida</taxon>
        <taxon>Liliopsida</taxon>
        <taxon>Poales</taxon>
        <taxon>Poaceae</taxon>
        <taxon>PACMAD clade</taxon>
        <taxon>Arundinoideae</taxon>
        <taxon>Arundineae</taxon>
        <taxon>Arundo</taxon>
    </lineage>
</organism>
<evidence type="ECO:0000313" key="1">
    <source>
        <dbReference type="EMBL" id="JAE12553.1"/>
    </source>
</evidence>
<keyword evidence="1" id="KW-0808">Transferase</keyword>
<sequence>MTCLHYDLAKKTSANKNNSPISYVPWGKIQITTLQS</sequence>
<reference evidence="1" key="1">
    <citation type="submission" date="2014-09" db="EMBL/GenBank/DDBJ databases">
        <authorList>
            <person name="Magalhaes I.L.F."/>
            <person name="Oliveira U."/>
            <person name="Santos F.R."/>
            <person name="Vidigal T.H.D.A."/>
            <person name="Brescovit A.D."/>
            <person name="Santos A.J."/>
        </authorList>
    </citation>
    <scope>NUCLEOTIDE SEQUENCE</scope>
    <source>
        <tissue evidence="1">Shoot tissue taken approximately 20 cm above the soil surface</tissue>
    </source>
</reference>
<accession>A0A0A9FW53</accession>
<name>A0A0A9FW53_ARUDO</name>